<proteinExistence type="predicted"/>
<dbReference type="OrthoDB" id="9811543at2"/>
<dbReference type="Gene3D" id="1.20.120.910">
    <property type="entry name" value="DksA, coiled-coil domain"/>
    <property type="match status" value="1"/>
</dbReference>
<dbReference type="STRING" id="1349767.GJA_3695"/>
<dbReference type="PANTHER" id="PTHR33823:SF4">
    <property type="entry name" value="GENERAL STRESS PROTEIN 16O"/>
    <property type="match status" value="1"/>
</dbReference>
<sequence length="123" mass="13580">MNGLEPAQRQRLQHMLEQRKASLLGQMAIDTAEADLRAAMAHEIEASPADNASVRTLNELVNEAAEHNAAQLRTVKYALAKVADGSYGICESCGEEIGWSRLEAKPEARFCINCQTRIEKARK</sequence>
<organism evidence="6 7">
    <name type="scientific">Janthinobacterium agaricidamnosum NBRC 102515 = DSM 9628</name>
    <dbReference type="NCBI Taxonomy" id="1349767"/>
    <lineage>
        <taxon>Bacteria</taxon>
        <taxon>Pseudomonadati</taxon>
        <taxon>Pseudomonadota</taxon>
        <taxon>Betaproteobacteria</taxon>
        <taxon>Burkholderiales</taxon>
        <taxon>Oxalobacteraceae</taxon>
        <taxon>Janthinobacterium</taxon>
    </lineage>
</organism>
<gene>
    <name evidence="6" type="ORF">GJA_3695</name>
</gene>
<evidence type="ECO:0000313" key="7">
    <source>
        <dbReference type="Proteomes" id="UP000027604"/>
    </source>
</evidence>
<dbReference type="Pfam" id="PF01258">
    <property type="entry name" value="zf-dskA_traR"/>
    <property type="match status" value="1"/>
</dbReference>
<dbReference type="SUPFAM" id="SSF109635">
    <property type="entry name" value="DnaK suppressor protein DksA, alpha-hairpin domain"/>
    <property type="match status" value="1"/>
</dbReference>
<evidence type="ECO:0000256" key="3">
    <source>
        <dbReference type="ARBA" id="ARBA00022833"/>
    </source>
</evidence>
<accession>W0V9L5</accession>
<dbReference type="InterPro" id="IPR037187">
    <property type="entry name" value="DnaK_N"/>
</dbReference>
<protein>
    <submittedName>
        <fullName evidence="6">Prokaryotic dksA/traR C4-type zinc finger family protein</fullName>
    </submittedName>
</protein>
<dbReference type="InterPro" id="IPR020458">
    <property type="entry name" value="Znf_DskA_TraR_CS"/>
</dbReference>
<evidence type="ECO:0000313" key="6">
    <source>
        <dbReference type="EMBL" id="CDG84310.1"/>
    </source>
</evidence>
<dbReference type="KEGG" id="jag:GJA_3695"/>
<evidence type="ECO:0000256" key="4">
    <source>
        <dbReference type="PROSITE-ProRule" id="PRU00510"/>
    </source>
</evidence>
<reference evidence="6" key="1">
    <citation type="journal article" date="2015" name="Genome Announc.">
        <title>Genome Sequence of Mushroom Soft-Rot Pathogen Janthinobacterium agaricidamnosum.</title>
        <authorList>
            <person name="Graupner K."/>
            <person name="Lackner G."/>
            <person name="Hertweck C."/>
        </authorList>
    </citation>
    <scope>NUCLEOTIDE SEQUENCE [LARGE SCALE GENOMIC DNA]</scope>
    <source>
        <strain evidence="6">DSM 9628</strain>
    </source>
</reference>
<evidence type="ECO:0000256" key="2">
    <source>
        <dbReference type="ARBA" id="ARBA00022771"/>
    </source>
</evidence>
<dbReference type="AlphaFoldDB" id="W0V9L5"/>
<feature type="domain" description="Zinc finger DksA/TraR C4-type" evidence="5">
    <location>
        <begin position="85"/>
        <end position="120"/>
    </location>
</feature>
<dbReference type="PROSITE" id="PS01102">
    <property type="entry name" value="ZF_DKSA_1"/>
    <property type="match status" value="1"/>
</dbReference>
<keyword evidence="2" id="KW-0863">Zinc-finger</keyword>
<dbReference type="EMBL" id="HG322949">
    <property type="protein sequence ID" value="CDG84310.1"/>
    <property type="molecule type" value="Genomic_DNA"/>
</dbReference>
<dbReference type="InterPro" id="IPR000962">
    <property type="entry name" value="Znf_DskA_TraR"/>
</dbReference>
<name>W0V9L5_9BURK</name>
<dbReference type="PROSITE" id="PS51128">
    <property type="entry name" value="ZF_DKSA_2"/>
    <property type="match status" value="1"/>
</dbReference>
<dbReference type="Proteomes" id="UP000027604">
    <property type="component" value="Chromosome I"/>
</dbReference>
<dbReference type="PANTHER" id="PTHR33823">
    <property type="entry name" value="RNA POLYMERASE-BINDING TRANSCRIPTION FACTOR DKSA-RELATED"/>
    <property type="match status" value="1"/>
</dbReference>
<evidence type="ECO:0000256" key="1">
    <source>
        <dbReference type="ARBA" id="ARBA00022723"/>
    </source>
</evidence>
<dbReference type="SUPFAM" id="SSF57716">
    <property type="entry name" value="Glucocorticoid receptor-like (DNA-binding domain)"/>
    <property type="match status" value="1"/>
</dbReference>
<dbReference type="eggNOG" id="COG1734">
    <property type="taxonomic scope" value="Bacteria"/>
</dbReference>
<keyword evidence="3" id="KW-0862">Zinc</keyword>
<evidence type="ECO:0000259" key="5">
    <source>
        <dbReference type="Pfam" id="PF01258"/>
    </source>
</evidence>
<feature type="zinc finger region" description="dksA C4-type" evidence="4">
    <location>
        <begin position="90"/>
        <end position="114"/>
    </location>
</feature>
<dbReference type="RefSeq" id="WP_038494507.1">
    <property type="nucleotide sequence ID" value="NZ_BCTH01000099.1"/>
</dbReference>
<dbReference type="GO" id="GO:0008270">
    <property type="term" value="F:zinc ion binding"/>
    <property type="evidence" value="ECO:0007669"/>
    <property type="project" value="UniProtKB-KW"/>
</dbReference>
<dbReference type="HOGENOM" id="CLU_043144_2_1_4"/>
<keyword evidence="1" id="KW-0479">Metal-binding</keyword>
<keyword evidence="7" id="KW-1185">Reference proteome</keyword>
<dbReference type="PATRIC" id="fig|1349767.4.peg.285"/>